<gene>
    <name evidence="1" type="ORF">FWK35_00017788</name>
</gene>
<dbReference type="Proteomes" id="UP000478052">
    <property type="component" value="Unassembled WGS sequence"/>
</dbReference>
<proteinExistence type="predicted"/>
<dbReference type="GO" id="GO:0071897">
    <property type="term" value="P:DNA biosynthetic process"/>
    <property type="evidence" value="ECO:0007669"/>
    <property type="project" value="UniProtKB-ARBA"/>
</dbReference>
<dbReference type="EMBL" id="VUJU01004309">
    <property type="protein sequence ID" value="KAF0754810.1"/>
    <property type="molecule type" value="Genomic_DNA"/>
</dbReference>
<accession>A0A6G0YFS8</accession>
<sequence length="277" mass="31095">MREIYQHLPRWNMNFNETTLWQLDQKINRRGMCMDVELAKSALTTVENGQKRLSTDTQQLTDNAVQTATQRDALLQHIVSAFGITLPDMQASTLQRRINDPDIPPALRELLSVRLQSCTTSTRKYKALLKSVSADGRLRGTKQFCGVSRTGRWAGRIFQPDNRQRPTLNQKTLDNGIEALKAGCAELICGDIMQLTSSALRGCIIAPQGKKLVISDLSNIEGCMLAWLVGENWKVNAFSEFDNGKGNDLYKLAYALAFNFLPENVTKSQRQIGKVME</sequence>
<protein>
    <submittedName>
        <fullName evidence="1">DNA polymerase I</fullName>
    </submittedName>
</protein>
<dbReference type="SUPFAM" id="SSF56672">
    <property type="entry name" value="DNA/RNA polymerases"/>
    <property type="match status" value="1"/>
</dbReference>
<comment type="caution">
    <text evidence="1">The sequence shown here is derived from an EMBL/GenBank/DDBJ whole genome shotgun (WGS) entry which is preliminary data.</text>
</comment>
<dbReference type="AlphaFoldDB" id="A0A6G0YFS8"/>
<evidence type="ECO:0000313" key="1">
    <source>
        <dbReference type="EMBL" id="KAF0754810.1"/>
    </source>
</evidence>
<dbReference type="InterPro" id="IPR043502">
    <property type="entry name" value="DNA/RNA_pol_sf"/>
</dbReference>
<keyword evidence="2" id="KW-1185">Reference proteome</keyword>
<dbReference type="OrthoDB" id="10067412at2759"/>
<dbReference type="Gene3D" id="1.10.150.20">
    <property type="entry name" value="5' to 3' exonuclease, C-terminal subdomain"/>
    <property type="match status" value="1"/>
</dbReference>
<dbReference type="Gene3D" id="3.30.70.370">
    <property type="match status" value="1"/>
</dbReference>
<evidence type="ECO:0000313" key="2">
    <source>
        <dbReference type="Proteomes" id="UP000478052"/>
    </source>
</evidence>
<name>A0A6G0YFS8_APHCR</name>
<reference evidence="1 2" key="1">
    <citation type="submission" date="2019-08" db="EMBL/GenBank/DDBJ databases">
        <title>Whole genome of Aphis craccivora.</title>
        <authorList>
            <person name="Voronova N.V."/>
            <person name="Shulinski R.S."/>
            <person name="Bandarenka Y.V."/>
            <person name="Zhorov D.G."/>
            <person name="Warner D."/>
        </authorList>
    </citation>
    <scope>NUCLEOTIDE SEQUENCE [LARGE SCALE GENOMIC DNA]</scope>
    <source>
        <strain evidence="1">180601</strain>
        <tissue evidence="1">Whole Body</tissue>
    </source>
</reference>
<organism evidence="1 2">
    <name type="scientific">Aphis craccivora</name>
    <name type="common">Cowpea aphid</name>
    <dbReference type="NCBI Taxonomy" id="307492"/>
    <lineage>
        <taxon>Eukaryota</taxon>
        <taxon>Metazoa</taxon>
        <taxon>Ecdysozoa</taxon>
        <taxon>Arthropoda</taxon>
        <taxon>Hexapoda</taxon>
        <taxon>Insecta</taxon>
        <taxon>Pterygota</taxon>
        <taxon>Neoptera</taxon>
        <taxon>Paraneoptera</taxon>
        <taxon>Hemiptera</taxon>
        <taxon>Sternorrhyncha</taxon>
        <taxon>Aphidomorpha</taxon>
        <taxon>Aphidoidea</taxon>
        <taxon>Aphididae</taxon>
        <taxon>Aphidini</taxon>
        <taxon>Aphis</taxon>
        <taxon>Aphis</taxon>
    </lineage>
</organism>